<evidence type="ECO:0000256" key="1">
    <source>
        <dbReference type="ARBA" id="ARBA00022450"/>
    </source>
</evidence>
<dbReference type="PROSITE" id="PS50075">
    <property type="entry name" value="CARRIER"/>
    <property type="match status" value="1"/>
</dbReference>
<keyword evidence="3" id="KW-1133">Transmembrane helix</keyword>
<dbReference type="InterPro" id="IPR042099">
    <property type="entry name" value="ANL_N_sf"/>
</dbReference>
<feature type="transmembrane region" description="Helical" evidence="3">
    <location>
        <begin position="1320"/>
        <end position="1341"/>
    </location>
</feature>
<dbReference type="PANTHER" id="PTHR45527:SF1">
    <property type="entry name" value="FATTY ACID SYNTHASE"/>
    <property type="match status" value="1"/>
</dbReference>
<dbReference type="Pfam" id="PF00501">
    <property type="entry name" value="AMP-binding"/>
    <property type="match status" value="1"/>
</dbReference>
<dbReference type="CDD" id="cd05930">
    <property type="entry name" value="A_NRPS"/>
    <property type="match status" value="1"/>
</dbReference>
<dbReference type="InterPro" id="IPR001242">
    <property type="entry name" value="Condensation_dom"/>
</dbReference>
<evidence type="ECO:0000259" key="4">
    <source>
        <dbReference type="PROSITE" id="PS50075"/>
    </source>
</evidence>
<dbReference type="Gene3D" id="3.30.559.10">
    <property type="entry name" value="Chloramphenicol acetyltransferase-like domain"/>
    <property type="match status" value="1"/>
</dbReference>
<dbReference type="InterPro" id="IPR011004">
    <property type="entry name" value="Trimer_LpxA-like_sf"/>
</dbReference>
<dbReference type="InterPro" id="IPR036736">
    <property type="entry name" value="ACP-like_sf"/>
</dbReference>
<dbReference type="SUPFAM" id="SSF56801">
    <property type="entry name" value="Acetyl-CoA synthetase-like"/>
    <property type="match status" value="1"/>
</dbReference>
<keyword evidence="1" id="KW-0596">Phosphopantetheine</keyword>
<dbReference type="SUPFAM" id="SSF47336">
    <property type="entry name" value="ACP-like"/>
    <property type="match status" value="1"/>
</dbReference>
<dbReference type="Gene3D" id="3.40.50.12780">
    <property type="entry name" value="N-terminal domain of ligase-like"/>
    <property type="match status" value="1"/>
</dbReference>
<keyword evidence="3" id="KW-0812">Transmembrane</keyword>
<dbReference type="SUPFAM" id="SSF52777">
    <property type="entry name" value="CoA-dependent acyltransferases"/>
    <property type="match status" value="2"/>
</dbReference>
<dbReference type="Pfam" id="PF00550">
    <property type="entry name" value="PP-binding"/>
    <property type="match status" value="1"/>
</dbReference>
<dbReference type="Gene3D" id="3.30.300.30">
    <property type="match status" value="1"/>
</dbReference>
<dbReference type="InterPro" id="IPR000873">
    <property type="entry name" value="AMP-dep_synth/lig_dom"/>
</dbReference>
<feature type="transmembrane region" description="Helical" evidence="3">
    <location>
        <begin position="1639"/>
        <end position="1659"/>
    </location>
</feature>
<accession>B3G4L7</accession>
<dbReference type="GO" id="GO:0005737">
    <property type="term" value="C:cytoplasm"/>
    <property type="evidence" value="ECO:0007669"/>
    <property type="project" value="TreeGrafter"/>
</dbReference>
<keyword evidence="3" id="KW-0472">Membrane</keyword>
<feature type="transmembrane region" description="Helical" evidence="3">
    <location>
        <begin position="1287"/>
        <end position="1308"/>
    </location>
</feature>
<evidence type="ECO:0000256" key="3">
    <source>
        <dbReference type="SAM" id="Phobius"/>
    </source>
</evidence>
<dbReference type="Gene3D" id="3.30.559.30">
    <property type="entry name" value="Nonribosomal peptide synthetase, condensation domain"/>
    <property type="match status" value="1"/>
</dbReference>
<dbReference type="Gene3D" id="1.10.1200.10">
    <property type="entry name" value="ACP-like"/>
    <property type="match status" value="1"/>
</dbReference>
<dbReference type="GO" id="GO:0043041">
    <property type="term" value="P:amino acid activation for nonribosomal peptide biosynthetic process"/>
    <property type="evidence" value="ECO:0007669"/>
    <property type="project" value="TreeGrafter"/>
</dbReference>
<name>B3G4L7_ADIVA</name>
<dbReference type="InterPro" id="IPR009081">
    <property type="entry name" value="PP-bd_ACP"/>
</dbReference>
<dbReference type="PROSITE" id="PS00455">
    <property type="entry name" value="AMP_BINDING"/>
    <property type="match status" value="1"/>
</dbReference>
<feature type="domain" description="Carrier" evidence="4">
    <location>
        <begin position="971"/>
        <end position="1046"/>
    </location>
</feature>
<dbReference type="InterPro" id="IPR020845">
    <property type="entry name" value="AMP-binding_CS"/>
</dbReference>
<dbReference type="Pfam" id="PF00668">
    <property type="entry name" value="Condensation"/>
    <property type="match status" value="1"/>
</dbReference>
<dbReference type="GO" id="GO:0003824">
    <property type="term" value="F:catalytic activity"/>
    <property type="evidence" value="ECO:0007669"/>
    <property type="project" value="InterPro"/>
</dbReference>
<dbReference type="GO" id="GO:0031177">
    <property type="term" value="F:phosphopantetheine binding"/>
    <property type="evidence" value="ECO:0007669"/>
    <property type="project" value="TreeGrafter"/>
</dbReference>
<reference evidence="5" key="1">
    <citation type="journal article" date="2008" name="Science">
        <title>Massive horizontal gene transfer in bdelloid rotifers.</title>
        <authorList>
            <person name="Gladyshev E.A."/>
            <person name="Meselson M.S."/>
            <person name="Arkhipova I.R."/>
        </authorList>
    </citation>
    <scope>NUCLEOTIDE SEQUENCE</scope>
</reference>
<evidence type="ECO:0000256" key="2">
    <source>
        <dbReference type="ARBA" id="ARBA00022553"/>
    </source>
</evidence>
<dbReference type="EMBL" id="EU643485">
    <property type="protein sequence ID" value="ACD54765.1"/>
    <property type="molecule type" value="Genomic_DNA"/>
</dbReference>
<dbReference type="GO" id="GO:0044550">
    <property type="term" value="P:secondary metabolite biosynthetic process"/>
    <property type="evidence" value="ECO:0007669"/>
    <property type="project" value="TreeGrafter"/>
</dbReference>
<feature type="transmembrane region" description="Helical" evidence="3">
    <location>
        <begin position="1100"/>
        <end position="1120"/>
    </location>
</feature>
<keyword evidence="2" id="KW-0597">Phosphoprotein</keyword>
<organism evidence="5">
    <name type="scientific">Adineta vaga</name>
    <name type="common">Rotifer</name>
    <name type="synonym">Callidina vaga</name>
    <dbReference type="NCBI Taxonomy" id="104782"/>
    <lineage>
        <taxon>Eukaryota</taxon>
        <taxon>Metazoa</taxon>
        <taxon>Spiralia</taxon>
        <taxon>Gnathifera</taxon>
        <taxon>Rotifera</taxon>
        <taxon>Eurotatoria</taxon>
        <taxon>Bdelloidea</taxon>
        <taxon>Adinetida</taxon>
        <taxon>Adinetidae</taxon>
        <taxon>Adineta</taxon>
    </lineage>
</organism>
<dbReference type="Gene3D" id="2.160.10.10">
    <property type="entry name" value="Hexapeptide repeat proteins"/>
    <property type="match status" value="2"/>
</dbReference>
<dbReference type="InterPro" id="IPR023213">
    <property type="entry name" value="CAT-like_dom_sf"/>
</dbReference>
<dbReference type="PANTHER" id="PTHR45527">
    <property type="entry name" value="NONRIBOSOMAL PEPTIDE SYNTHETASE"/>
    <property type="match status" value="1"/>
</dbReference>
<proteinExistence type="predicted"/>
<dbReference type="InterPro" id="IPR045851">
    <property type="entry name" value="AMP-bd_C_sf"/>
</dbReference>
<dbReference type="SUPFAM" id="SSF51161">
    <property type="entry name" value="Trimeric LpxA-like enzymes"/>
    <property type="match status" value="2"/>
</dbReference>
<sequence>MPFVYRLSSTHTLSIKQLYNALQLILTKHESLRTSLVFNTETNSFMQQIMTSNNDNNTLFTFIQSTYETHQQLTNIIHEEKRNPQLFHLAQGLVFRCHLIYYKHISSNDLLSDKDVIIFNFHHATFDVPSMNVFLHDLNQAYTTSQLSNTDDTIPRYVDYAVIERQMPMSGANLFWHDTLYDCKLDQSLSLPYDRYRLVNEHRTGRGTFISFDFGQDISRHLLSYASAHNHSIEHLSLAIYYIFLFKLTNRENDLCIGMNTHGRYRDELKSVIGMFVNAIPLRCQLDSHWSFCQLLDYVSEMIRNSMKYSYFPLQRILDQHPNILHPAFLDISFEFISYNNNNEIRIGDSPLSLVPLSLKISEDEIMSKFDFIVSYQHNLDMNELSCTINASLDLFNVKTIEKISHQFHSMLHHLSTSIHTTRKETSIYELSLLLPNEQFLIQSLNQTQISFPSSSTTTNCIHHEFASKAKIYPQKLAVELDDQSLTYSELLYYVQLLSSNLLNEYHICVGEIICQCVERSISMVIGIMAIEMIGSVYCPLSARDPQHRLYSLIEQTQSRLVLVHSLTKEKFNDNIILVNMDSILTNNDMENNVDIDELSSIRVTSHNIAYIIFTSGSTGIPKAAQVRHENFVKCIDSLTFIDSFNQYDIAIQMARCSFDIHVQEILGILIHGATLVMLHPRGTIDFDYLYEVLRNKQITYMHAVPSLLQSFFAFVKQACDMKLFLHLNSFDFSFIGEPFTIKLIDSIKNINLQNCLLWNLYGPAEATIACTFYDINISSNIQSIPIGAPLANYRTLVLDEFLQNVMINEEAELFVGGVGVFAGYLGRDDLTSKAFIEIDSEIYYRTGDLVKRDSNGLLHYQGRKDHQIKLHGQRIELGEIERCLLNISSISVCIVMKWGDDHLVAYVQSSDNMNETQLRQHCQSYLPSHMIPSIFMILDKLPLNSNGKIDRKVLPSPNFLSSHNNHDGVLPRTALEQQLQCIFSQAFHVESPHIDISFGRLGGTSLNAMHAISLIRQHVSNKVDIDLLFANPSIRELAQVVEPLLVCEPLIKTASTKNQTGDSYIRLAPSFVIESVGIVILVCQWLWPIMIIHQWCPFLFPILPVLHLFFYVICSRLLFPQNIKNDNVFSCSYYRWWFLNRLWNNNAFWLQHIVGTSLYNCYLCLCGARVSFNAHIYSVTIDAPWLLQIGDETYIADNTTLNCLYFNDNDTFALHSIKIGCHCSISARSILSGEVDIQDNVIVQPMSSVTGFIASRTIIDGEEHEAVPSDTLITNSNRSFSIWHKIYQVIALISLICIHGAFLITVYKVYSVEQIPLPINIAFCWTLWSIMACFVTLFLLKFVVGSCIAGETYSMASWSYLHKLWLRQLIVSSFRHAWLLPTGYDHIYSFILRWLGAHVEDDVKLGHIDIFLSYPTNLLKIETGVTSFGFVLLVPSEMTLSGDHRVDQMTLGSHTNIANGCSILPGSNLASHTMVGNLTRITRETNSNNGDVFIGVPARAMPFQMPFRQAIEDQIKTIPFWKTCFSHYISKCVLISIYYFGGLACGSIIHTIIVCSFFRWKACVHNQTIRQIIGKLQDDHELFISSLLGNTQWLIRLFRAYGANIGENVILPSFSSLFDYNLVTIGDYVRLHMNAHIVVIYAFLIIFSLYIIVLYNYFSVTLSNNVF</sequence>
<evidence type="ECO:0000313" key="5">
    <source>
        <dbReference type="EMBL" id="ACD54765.1"/>
    </source>
</evidence>
<protein>
    <submittedName>
        <fullName evidence="5">NRPS-like protein</fullName>
    </submittedName>
</protein>